<dbReference type="GO" id="GO:0000155">
    <property type="term" value="F:phosphorelay sensor kinase activity"/>
    <property type="evidence" value="ECO:0007669"/>
    <property type="project" value="InterPro"/>
</dbReference>
<keyword evidence="4" id="KW-1003">Cell membrane</keyword>
<dbReference type="CDD" id="cd00130">
    <property type="entry name" value="PAS"/>
    <property type="match status" value="1"/>
</dbReference>
<keyword evidence="11" id="KW-0472">Membrane</keyword>
<feature type="domain" description="Response regulatory" evidence="15">
    <location>
        <begin position="3"/>
        <end position="119"/>
    </location>
</feature>
<evidence type="ECO:0000259" key="14">
    <source>
        <dbReference type="PROSITE" id="PS50109"/>
    </source>
</evidence>
<comment type="subcellular location">
    <subcellularLocation>
        <location evidence="2">Cell membrane</location>
    </subcellularLocation>
</comment>
<evidence type="ECO:0000256" key="3">
    <source>
        <dbReference type="ARBA" id="ARBA00012438"/>
    </source>
</evidence>
<proteinExistence type="predicted"/>
<feature type="domain" description="PAC" evidence="17">
    <location>
        <begin position="207"/>
        <end position="257"/>
    </location>
</feature>
<dbReference type="SUPFAM" id="SSF47384">
    <property type="entry name" value="Homodimeric domain of signal transducing histidine kinase"/>
    <property type="match status" value="1"/>
</dbReference>
<evidence type="ECO:0000256" key="8">
    <source>
        <dbReference type="ARBA" id="ARBA00022777"/>
    </source>
</evidence>
<feature type="domain" description="Histidine kinase" evidence="14">
    <location>
        <begin position="465"/>
        <end position="683"/>
    </location>
</feature>
<dbReference type="Gene3D" id="1.10.287.130">
    <property type="match status" value="1"/>
</dbReference>
<evidence type="ECO:0000259" key="16">
    <source>
        <dbReference type="PROSITE" id="PS50112"/>
    </source>
</evidence>
<feature type="domain" description="Response regulatory" evidence="15">
    <location>
        <begin position="707"/>
        <end position="824"/>
    </location>
</feature>
<dbReference type="SMART" id="SM00388">
    <property type="entry name" value="HisKA"/>
    <property type="match status" value="1"/>
</dbReference>
<dbReference type="PRINTS" id="PR00344">
    <property type="entry name" value="BCTRLSENSOR"/>
</dbReference>
<keyword evidence="5 12" id="KW-0597">Phosphoprotein</keyword>
<dbReference type="SMART" id="SM00065">
    <property type="entry name" value="GAF"/>
    <property type="match status" value="1"/>
</dbReference>
<evidence type="ECO:0000256" key="7">
    <source>
        <dbReference type="ARBA" id="ARBA00022741"/>
    </source>
</evidence>
<dbReference type="InterPro" id="IPR003594">
    <property type="entry name" value="HATPase_dom"/>
</dbReference>
<evidence type="ECO:0000256" key="1">
    <source>
        <dbReference type="ARBA" id="ARBA00000085"/>
    </source>
</evidence>
<dbReference type="CDD" id="cd00075">
    <property type="entry name" value="HATPase"/>
    <property type="match status" value="1"/>
</dbReference>
<dbReference type="InterPro" id="IPR035965">
    <property type="entry name" value="PAS-like_dom_sf"/>
</dbReference>
<dbReference type="InterPro" id="IPR036890">
    <property type="entry name" value="HATPase_C_sf"/>
</dbReference>
<dbReference type="FunFam" id="3.30.565.10:FF:000023">
    <property type="entry name" value="PAS domain-containing sensor histidine kinase"/>
    <property type="match status" value="1"/>
</dbReference>
<dbReference type="PROSITE" id="PS50109">
    <property type="entry name" value="HIS_KIN"/>
    <property type="match status" value="1"/>
</dbReference>
<dbReference type="InterPro" id="IPR029016">
    <property type="entry name" value="GAF-like_dom_sf"/>
</dbReference>
<reference evidence="18" key="1">
    <citation type="submission" date="2021-05" db="EMBL/GenBank/DDBJ databases">
        <authorList>
            <person name="Pietrasiak N."/>
            <person name="Ward R."/>
            <person name="Stajich J.E."/>
            <person name="Kurbessoian T."/>
        </authorList>
    </citation>
    <scope>NUCLEOTIDE SEQUENCE</scope>
    <source>
        <strain evidence="18">JT2-VF2</strain>
    </source>
</reference>
<dbReference type="EC" id="2.7.13.3" evidence="3"/>
<dbReference type="InterPro" id="IPR003661">
    <property type="entry name" value="HisK_dim/P_dom"/>
</dbReference>
<keyword evidence="8" id="KW-0418">Kinase</keyword>
<protein>
    <recommendedName>
        <fullName evidence="3">histidine kinase</fullName>
        <ecNumber evidence="3">2.7.13.3</ecNumber>
    </recommendedName>
</protein>
<dbReference type="PROSITE" id="PS50110">
    <property type="entry name" value="RESPONSE_REGULATORY"/>
    <property type="match status" value="2"/>
</dbReference>
<dbReference type="Gene3D" id="3.30.450.20">
    <property type="entry name" value="PAS domain"/>
    <property type="match status" value="1"/>
</dbReference>
<dbReference type="Gene3D" id="3.40.50.2300">
    <property type="match status" value="2"/>
</dbReference>
<dbReference type="InterPro" id="IPR011006">
    <property type="entry name" value="CheY-like_superfamily"/>
</dbReference>
<reference evidence="18" key="2">
    <citation type="journal article" date="2022" name="Microbiol. Resour. Announc.">
        <title>Metagenome Sequencing to Explore Phylogenomics of Terrestrial Cyanobacteria.</title>
        <authorList>
            <person name="Ward R.D."/>
            <person name="Stajich J.E."/>
            <person name="Johansen J.R."/>
            <person name="Huntemann M."/>
            <person name="Clum A."/>
            <person name="Foster B."/>
            <person name="Foster B."/>
            <person name="Roux S."/>
            <person name="Palaniappan K."/>
            <person name="Varghese N."/>
            <person name="Mukherjee S."/>
            <person name="Reddy T.B.K."/>
            <person name="Daum C."/>
            <person name="Copeland A."/>
            <person name="Chen I.A."/>
            <person name="Ivanova N.N."/>
            <person name="Kyrpides N.C."/>
            <person name="Shapiro N."/>
            <person name="Eloe-Fadrosh E.A."/>
            <person name="Pietrasiak N."/>
        </authorList>
    </citation>
    <scope>NUCLEOTIDE SEQUENCE</scope>
    <source>
        <strain evidence="18">JT2-VF2</strain>
    </source>
</reference>
<evidence type="ECO:0000256" key="5">
    <source>
        <dbReference type="ARBA" id="ARBA00022553"/>
    </source>
</evidence>
<dbReference type="GO" id="GO:0005524">
    <property type="term" value="F:ATP binding"/>
    <property type="evidence" value="ECO:0007669"/>
    <property type="project" value="UniProtKB-KW"/>
</dbReference>
<dbReference type="SUPFAM" id="SSF52172">
    <property type="entry name" value="CheY-like"/>
    <property type="match status" value="2"/>
</dbReference>
<evidence type="ECO:0000259" key="15">
    <source>
        <dbReference type="PROSITE" id="PS50110"/>
    </source>
</evidence>
<comment type="caution">
    <text evidence="18">The sequence shown here is derived from an EMBL/GenBank/DDBJ whole genome shotgun (WGS) entry which is preliminary data.</text>
</comment>
<evidence type="ECO:0000256" key="13">
    <source>
        <dbReference type="SAM" id="Coils"/>
    </source>
</evidence>
<dbReference type="SMART" id="SM00448">
    <property type="entry name" value="REC"/>
    <property type="match status" value="2"/>
</dbReference>
<dbReference type="Pfam" id="PF00072">
    <property type="entry name" value="Response_reg"/>
    <property type="match status" value="2"/>
</dbReference>
<dbReference type="SUPFAM" id="SSF55785">
    <property type="entry name" value="PYP-like sensor domain (PAS domain)"/>
    <property type="match status" value="1"/>
</dbReference>
<evidence type="ECO:0000313" key="18">
    <source>
        <dbReference type="EMBL" id="MBW4564218.1"/>
    </source>
</evidence>
<evidence type="ECO:0000256" key="2">
    <source>
        <dbReference type="ARBA" id="ARBA00004236"/>
    </source>
</evidence>
<dbReference type="SUPFAM" id="SSF55874">
    <property type="entry name" value="ATPase domain of HSP90 chaperone/DNA topoisomerase II/histidine kinase"/>
    <property type="match status" value="1"/>
</dbReference>
<dbReference type="CDD" id="cd00156">
    <property type="entry name" value="REC"/>
    <property type="match status" value="1"/>
</dbReference>
<dbReference type="Gene3D" id="3.30.565.10">
    <property type="entry name" value="Histidine kinase-like ATPase, C-terminal domain"/>
    <property type="match status" value="1"/>
</dbReference>
<dbReference type="Pfam" id="PF00989">
    <property type="entry name" value="PAS"/>
    <property type="match status" value="1"/>
</dbReference>
<dbReference type="SMART" id="SM00091">
    <property type="entry name" value="PAS"/>
    <property type="match status" value="1"/>
</dbReference>
<dbReference type="Pfam" id="PF01590">
    <property type="entry name" value="GAF"/>
    <property type="match status" value="1"/>
</dbReference>
<dbReference type="InterPro" id="IPR000014">
    <property type="entry name" value="PAS"/>
</dbReference>
<dbReference type="PROSITE" id="PS50113">
    <property type="entry name" value="PAC"/>
    <property type="match status" value="1"/>
</dbReference>
<keyword evidence="7" id="KW-0547">Nucleotide-binding</keyword>
<dbReference type="InterPro" id="IPR003018">
    <property type="entry name" value="GAF"/>
</dbReference>
<feature type="coiled-coil region" evidence="13">
    <location>
        <begin position="242"/>
        <end position="275"/>
    </location>
</feature>
<feature type="modified residue" description="4-aspartylphosphate" evidence="12">
    <location>
        <position position="54"/>
    </location>
</feature>
<dbReference type="SUPFAM" id="SSF55781">
    <property type="entry name" value="GAF domain-like"/>
    <property type="match status" value="1"/>
</dbReference>
<evidence type="ECO:0000259" key="17">
    <source>
        <dbReference type="PROSITE" id="PS50113"/>
    </source>
</evidence>
<dbReference type="InterPro" id="IPR004358">
    <property type="entry name" value="Sig_transdc_His_kin-like_C"/>
</dbReference>
<keyword evidence="13" id="KW-0175">Coiled coil</keyword>
<dbReference type="InterPro" id="IPR005467">
    <property type="entry name" value="His_kinase_dom"/>
</dbReference>
<name>A0A951Q2J0_9NOST</name>
<dbReference type="CDD" id="cd17580">
    <property type="entry name" value="REC_2_DhkD-like"/>
    <property type="match status" value="1"/>
</dbReference>
<dbReference type="InterPro" id="IPR000700">
    <property type="entry name" value="PAS-assoc_C"/>
</dbReference>
<dbReference type="Pfam" id="PF00512">
    <property type="entry name" value="HisKA"/>
    <property type="match status" value="1"/>
</dbReference>
<comment type="catalytic activity">
    <reaction evidence="1">
        <text>ATP + protein L-histidine = ADP + protein N-phospho-L-histidine.</text>
        <dbReference type="EC" id="2.7.13.3"/>
    </reaction>
</comment>
<evidence type="ECO:0000256" key="9">
    <source>
        <dbReference type="ARBA" id="ARBA00022840"/>
    </source>
</evidence>
<gene>
    <name evidence="18" type="ORF">KME32_24365</name>
</gene>
<dbReference type="EMBL" id="JAHHHN010000019">
    <property type="protein sequence ID" value="MBW4564218.1"/>
    <property type="molecule type" value="Genomic_DNA"/>
</dbReference>
<evidence type="ECO:0000256" key="6">
    <source>
        <dbReference type="ARBA" id="ARBA00022679"/>
    </source>
</evidence>
<dbReference type="CDD" id="cd00082">
    <property type="entry name" value="HisKA"/>
    <property type="match status" value="1"/>
</dbReference>
<dbReference type="AlphaFoldDB" id="A0A951Q2J0"/>
<dbReference type="InterPro" id="IPR013767">
    <property type="entry name" value="PAS_fold"/>
</dbReference>
<feature type="modified residue" description="4-aspartylphosphate" evidence="12">
    <location>
        <position position="756"/>
    </location>
</feature>
<dbReference type="PANTHER" id="PTHR43547:SF2">
    <property type="entry name" value="HYBRID SIGNAL TRANSDUCTION HISTIDINE KINASE C"/>
    <property type="match status" value="1"/>
</dbReference>
<dbReference type="SMART" id="SM00387">
    <property type="entry name" value="HATPase_c"/>
    <property type="match status" value="1"/>
</dbReference>
<feature type="domain" description="PAS" evidence="16">
    <location>
        <begin position="132"/>
        <end position="199"/>
    </location>
</feature>
<keyword evidence="9" id="KW-0067">ATP-binding</keyword>
<dbReference type="InterPro" id="IPR001789">
    <property type="entry name" value="Sig_transdc_resp-reg_receiver"/>
</dbReference>
<dbReference type="NCBIfam" id="TIGR00229">
    <property type="entry name" value="sensory_box"/>
    <property type="match status" value="1"/>
</dbReference>
<dbReference type="GO" id="GO:0005886">
    <property type="term" value="C:plasma membrane"/>
    <property type="evidence" value="ECO:0007669"/>
    <property type="project" value="UniProtKB-SubCell"/>
</dbReference>
<keyword evidence="10" id="KW-0902">Two-component regulatory system</keyword>
<evidence type="ECO:0000256" key="12">
    <source>
        <dbReference type="PROSITE-ProRule" id="PRU00169"/>
    </source>
</evidence>
<dbReference type="Pfam" id="PF02518">
    <property type="entry name" value="HATPase_c"/>
    <property type="match status" value="1"/>
</dbReference>
<sequence length="827" mass="91747">MLRILLIDDNSNDRQLAIYALEQEFSHLQIQEIGQAQDLEKALEAGKFDLVITDYQLRWSDGLTVLKAIKARYPDCPVIMFTSSGTQEIAVEAMKSGLDDYVIKSASHSLRLPAAVRRALEQAEAQRKVAGLETRFQTLLNNLNVGVYRINADGTLLEGNPAFLRLVGLNYLKKIPETKTLESYFQPEDYAELLHQLKQHSGAAPLEAREIQLRRADGTVVWVQLSQTFNTVDGITTIDGLMEDITERKQSEQELRDSLTREQKLRTKAEALEQRSSFLAEASRLLVSSLDYRTTLALVARLAVPTLADLCLVDVVGDNNLINFSEPIVAASDSEIASLAIALRRRYPPSTNANDGSPKVLRTQQPELVTEIPNSSALSIAQDAKHLEFIGKLNITSYLIVPLIARERKLGTMTFASVQTERRYGQVDLEISQELAQRVALAIDNVRLYQDAQKANQVKDEFLAIVSHELRTPLNAMLGWAKMLRTRQLDAATTAKALETIERNAKLQSKLIHDILDISLVTQNKLHLDLHPVYLVPIVSAVIEDLQPIAQEKSIFVESILDASIGQIFGDTERLQQIVWNLLSNAIKFTPQGGRVLVELKQINSQAQITVSDNGQGISADFLPYVFDLFRQADGSKTRTHKGLGLGLAIVRHLVEIHKGNVFATSEGEGKGASFTVQLPIYMPKNLQPTQGDPARTEVFPSLSGLHILVVDDDEDTREMLTFILEQCEVKVMTAASAAEAWQLLSQSKPDILLCDVGMPDEDGYSLIRKVRSSEENREMIPAIALTAFARNEDQQAALAAGFTKHIAKPVNPFELVAVVATLAQRI</sequence>
<dbReference type="PANTHER" id="PTHR43547">
    <property type="entry name" value="TWO-COMPONENT HISTIDINE KINASE"/>
    <property type="match status" value="1"/>
</dbReference>
<evidence type="ECO:0000256" key="11">
    <source>
        <dbReference type="ARBA" id="ARBA00023136"/>
    </source>
</evidence>
<keyword evidence="6" id="KW-0808">Transferase</keyword>
<evidence type="ECO:0000256" key="10">
    <source>
        <dbReference type="ARBA" id="ARBA00023012"/>
    </source>
</evidence>
<dbReference type="InterPro" id="IPR036097">
    <property type="entry name" value="HisK_dim/P_sf"/>
</dbReference>
<organism evidence="18 19">
    <name type="scientific">Mojavia pulchra JT2-VF2</name>
    <dbReference type="NCBI Taxonomy" id="287848"/>
    <lineage>
        <taxon>Bacteria</taxon>
        <taxon>Bacillati</taxon>
        <taxon>Cyanobacteriota</taxon>
        <taxon>Cyanophyceae</taxon>
        <taxon>Nostocales</taxon>
        <taxon>Nostocaceae</taxon>
    </lineage>
</organism>
<evidence type="ECO:0000313" key="19">
    <source>
        <dbReference type="Proteomes" id="UP000715781"/>
    </source>
</evidence>
<dbReference type="PROSITE" id="PS50112">
    <property type="entry name" value="PAS"/>
    <property type="match status" value="1"/>
</dbReference>
<dbReference type="Gene3D" id="3.30.450.40">
    <property type="match status" value="1"/>
</dbReference>
<dbReference type="Proteomes" id="UP000715781">
    <property type="component" value="Unassembled WGS sequence"/>
</dbReference>
<accession>A0A951Q2J0</accession>
<evidence type="ECO:0000256" key="4">
    <source>
        <dbReference type="ARBA" id="ARBA00022475"/>
    </source>
</evidence>